<proteinExistence type="predicted"/>
<sequence length="213" mass="23288">MRERVRIMRRLTGMIRPILSTVCIALLLSGCGEAAPDEPGSSDPAGQVTTVDLEGQPSDPVPDPPPRPDGARDEPNDGFPTLVPPTLTPEAERSETGARSMLLTWTRAIELEEFDQAWDLLPDSAQAKWGRAEFAALFEGLQNITVAAPDGRMEGAAGSSYYTAPVTITANDEDGRPVRYEGEVVLRRVNDVPGASEEQLRWHIEQLSLDWTH</sequence>
<feature type="chain" id="PRO_5019002798" description="Lipoprotein" evidence="2">
    <location>
        <begin position="35"/>
        <end position="213"/>
    </location>
</feature>
<dbReference type="Proteomes" id="UP000286576">
    <property type="component" value="Unassembled WGS sequence"/>
</dbReference>
<reference evidence="3 4" key="1">
    <citation type="submission" date="2018-08" db="EMBL/GenBank/DDBJ databases">
        <title>Erythrobacter zhengii sp.nov., a bacterium isolated from deep-sea sediment.</title>
        <authorList>
            <person name="Fang C."/>
            <person name="Wu Y.-H."/>
            <person name="Sun C."/>
            <person name="Wang H."/>
            <person name="Cheng H."/>
            <person name="Meng F.-X."/>
            <person name="Wang C.-S."/>
            <person name="Xu X.-W."/>
        </authorList>
    </citation>
    <scope>NUCLEOTIDE SEQUENCE [LARGE SCALE GENOMIC DNA]</scope>
    <source>
        <strain evidence="3 4">V18</strain>
    </source>
</reference>
<keyword evidence="2" id="KW-0732">Signal</keyword>
<protein>
    <recommendedName>
        <fullName evidence="5">Lipoprotein</fullName>
    </recommendedName>
</protein>
<gene>
    <name evidence="3" type="ORF">D2V07_10175</name>
</gene>
<dbReference type="PROSITE" id="PS51257">
    <property type="entry name" value="PROKAR_LIPOPROTEIN"/>
    <property type="match status" value="1"/>
</dbReference>
<feature type="region of interest" description="Disordered" evidence="1">
    <location>
        <begin position="34"/>
        <end position="98"/>
    </location>
</feature>
<evidence type="ECO:0000313" key="3">
    <source>
        <dbReference type="EMBL" id="RIV85696.1"/>
    </source>
</evidence>
<dbReference type="AlphaFoldDB" id="A0A418NRK5"/>
<feature type="signal peptide" evidence="2">
    <location>
        <begin position="1"/>
        <end position="34"/>
    </location>
</feature>
<evidence type="ECO:0000313" key="4">
    <source>
        <dbReference type="Proteomes" id="UP000286576"/>
    </source>
</evidence>
<feature type="compositionally biased region" description="Pro residues" evidence="1">
    <location>
        <begin position="59"/>
        <end position="68"/>
    </location>
</feature>
<name>A0A418NRK5_9SPHN</name>
<comment type="caution">
    <text evidence="3">The sequence shown here is derived from an EMBL/GenBank/DDBJ whole genome shotgun (WGS) entry which is preliminary data.</text>
</comment>
<keyword evidence="4" id="KW-1185">Reference proteome</keyword>
<evidence type="ECO:0000256" key="1">
    <source>
        <dbReference type="SAM" id="MobiDB-lite"/>
    </source>
</evidence>
<evidence type="ECO:0000256" key="2">
    <source>
        <dbReference type="SAM" id="SignalP"/>
    </source>
</evidence>
<dbReference type="EMBL" id="QXFL01000004">
    <property type="protein sequence ID" value="RIV85696.1"/>
    <property type="molecule type" value="Genomic_DNA"/>
</dbReference>
<evidence type="ECO:0008006" key="5">
    <source>
        <dbReference type="Google" id="ProtNLM"/>
    </source>
</evidence>
<accession>A0A418NRK5</accession>
<organism evidence="3 4">
    <name type="scientific">Aurantiacibacter zhengii</name>
    <dbReference type="NCBI Taxonomy" id="2307003"/>
    <lineage>
        <taxon>Bacteria</taxon>
        <taxon>Pseudomonadati</taxon>
        <taxon>Pseudomonadota</taxon>
        <taxon>Alphaproteobacteria</taxon>
        <taxon>Sphingomonadales</taxon>
        <taxon>Erythrobacteraceae</taxon>
        <taxon>Aurantiacibacter</taxon>
    </lineage>
</organism>